<dbReference type="SUPFAM" id="SSF54928">
    <property type="entry name" value="RNA-binding domain, RBD"/>
    <property type="match status" value="1"/>
</dbReference>
<dbReference type="PRINTS" id="PR01848">
    <property type="entry name" value="U2AUXFACTOR"/>
</dbReference>
<protein>
    <recommendedName>
        <fullName evidence="13">C3H1-type domain-containing protein</fullName>
    </recommendedName>
</protein>
<evidence type="ECO:0000256" key="11">
    <source>
        <dbReference type="PROSITE-ProRule" id="PRU00723"/>
    </source>
</evidence>
<dbReference type="InterPro" id="IPR000225">
    <property type="entry name" value="Armadillo"/>
</dbReference>
<evidence type="ECO:0000256" key="12">
    <source>
        <dbReference type="SAM" id="MobiDB-lite"/>
    </source>
</evidence>
<name>A0A261Y566_9FUNG</name>
<accession>A0A261Y566</accession>
<dbReference type="GO" id="GO:0005085">
    <property type="term" value="F:guanyl-nucleotide exchange factor activity"/>
    <property type="evidence" value="ECO:0007669"/>
    <property type="project" value="InterPro"/>
</dbReference>
<dbReference type="Gene3D" id="1.25.10.10">
    <property type="entry name" value="Leucine-rich Repeat Variant"/>
    <property type="match status" value="2"/>
</dbReference>
<feature type="compositionally biased region" description="Basic residues" evidence="12">
    <location>
        <begin position="9"/>
        <end position="24"/>
    </location>
</feature>
<dbReference type="InterPro" id="IPR040144">
    <property type="entry name" value="RAP1GDS1"/>
</dbReference>
<sequence>MPQVDHQTRPRRQYRKWRKVGRRRARRQQAAIARQAIPLVTTTEKPENAEHAKQRKIWEAKERAYDQIVKHKKALEAAKMAAIAKEPSAETFGQAQAALDGQKRTDEKASGEMCPLYASTGACRYGAVCPRVHAIPTSPTRTLMLPNMYSGLPYKFSDEDLEDTLERDEQDIAEHLATWTRTLLDKLRQYGDVERFIVCKNRAPHLQGSVYVQYRNTPESVNARDAMHGIWYDHKTTLCEFIPDLDWSKAICEDKRAALGESGAMAVLVGFLKSVCDQFKDQNASPAMQTLDDVEQTLRAIGNLCFDHDDNRRRLLDADGVRPIVDVARNRESRIARAACGSLLNASMSCDEAQNSLVECDGIKVLLEVEQPEIQHIVVNCLSNVMDTESGSQNVASNELYRPMWRKFLAYGEADSEDLVDEAQELSALMVLLVQECGAKLEIRNQILTGTLLNEIMQTAEENPWRRLIDVEGGESAKDIAQNIIKIIGCVLEDQDIEDLQRERSYLVETIFRWLQDESFAGRTDLPICAAVTLGNISRNDRASSRLVYEHEIHRLAINKLEGTEDIGLQHALLGLLRNLSLAESNKPLLAQEHAVKVAIPYLQSRKDMLQPIQASAIGLIKNCCRRNIISARDFLTADDDGMDGLTLLIELANRTEEKALKVEGYRTVSIVIKTVWENDPVETLPLRQRLMEERVVRAMMQLVIVMDHPLPQNEGILALSLLLVENDREGAFSPNEIREWLRVNAQLTEKLEATVKDDKSPKEVRSNARQLLQLYT</sequence>
<evidence type="ECO:0000256" key="8">
    <source>
        <dbReference type="ARBA" id="ARBA00022824"/>
    </source>
</evidence>
<proteinExistence type="predicted"/>
<dbReference type="GO" id="GO:0005739">
    <property type="term" value="C:mitochondrion"/>
    <property type="evidence" value="ECO:0007669"/>
    <property type="project" value="UniProtKB-SubCell"/>
</dbReference>
<dbReference type="InterPro" id="IPR035979">
    <property type="entry name" value="RBD_domain_sf"/>
</dbReference>
<feature type="domain" description="C3H1-type" evidence="13">
    <location>
        <begin position="108"/>
        <end position="136"/>
    </location>
</feature>
<dbReference type="GO" id="GO:0000398">
    <property type="term" value="P:mRNA splicing, via spliceosome"/>
    <property type="evidence" value="ECO:0007669"/>
    <property type="project" value="InterPro"/>
</dbReference>
<dbReference type="GO" id="GO:0005829">
    <property type="term" value="C:cytosol"/>
    <property type="evidence" value="ECO:0007669"/>
    <property type="project" value="UniProtKB-SubCell"/>
</dbReference>
<evidence type="ECO:0000256" key="1">
    <source>
        <dbReference type="ARBA" id="ARBA00004173"/>
    </source>
</evidence>
<dbReference type="PANTHER" id="PTHR10957">
    <property type="entry name" value="RAP1 GTPASE-GDP DISSOCIATION STIMULATOR 1"/>
    <property type="match status" value="1"/>
</dbReference>
<organism evidence="14 15">
    <name type="scientific">Bifiguratus adelaidae</name>
    <dbReference type="NCBI Taxonomy" id="1938954"/>
    <lineage>
        <taxon>Eukaryota</taxon>
        <taxon>Fungi</taxon>
        <taxon>Fungi incertae sedis</taxon>
        <taxon>Mucoromycota</taxon>
        <taxon>Mucoromycotina</taxon>
        <taxon>Endogonomycetes</taxon>
        <taxon>Endogonales</taxon>
        <taxon>Endogonales incertae sedis</taxon>
        <taxon>Bifiguratus</taxon>
    </lineage>
</organism>
<evidence type="ECO:0000259" key="13">
    <source>
        <dbReference type="PROSITE" id="PS50103"/>
    </source>
</evidence>
<dbReference type="GO" id="GO:0003723">
    <property type="term" value="F:RNA binding"/>
    <property type="evidence" value="ECO:0007669"/>
    <property type="project" value="InterPro"/>
</dbReference>
<feature type="zinc finger region" description="C3H1-type" evidence="11">
    <location>
        <begin position="108"/>
        <end position="136"/>
    </location>
</feature>
<evidence type="ECO:0000256" key="4">
    <source>
        <dbReference type="ARBA" id="ARBA00022490"/>
    </source>
</evidence>
<keyword evidence="15" id="KW-1185">Reference proteome</keyword>
<evidence type="ECO:0000256" key="5">
    <source>
        <dbReference type="ARBA" id="ARBA00022723"/>
    </source>
</evidence>
<evidence type="ECO:0000313" key="15">
    <source>
        <dbReference type="Proteomes" id="UP000242875"/>
    </source>
</evidence>
<keyword evidence="4" id="KW-0963">Cytoplasm</keyword>
<comment type="caution">
    <text evidence="14">The sequence shown here is derived from an EMBL/GenBank/DDBJ whole genome shotgun (WGS) entry which is preliminary data.</text>
</comment>
<evidence type="ECO:0000256" key="7">
    <source>
        <dbReference type="ARBA" id="ARBA00022771"/>
    </source>
</evidence>
<evidence type="ECO:0000256" key="2">
    <source>
        <dbReference type="ARBA" id="ARBA00004240"/>
    </source>
</evidence>
<keyword evidence="7 11" id="KW-0863">Zinc-finger</keyword>
<keyword evidence="5 11" id="KW-0479">Metal-binding</keyword>
<evidence type="ECO:0000256" key="6">
    <source>
        <dbReference type="ARBA" id="ARBA00022737"/>
    </source>
</evidence>
<evidence type="ECO:0000313" key="14">
    <source>
        <dbReference type="EMBL" id="OZJ05741.1"/>
    </source>
</evidence>
<dbReference type="Proteomes" id="UP000242875">
    <property type="component" value="Unassembled WGS sequence"/>
</dbReference>
<dbReference type="InterPro" id="IPR009145">
    <property type="entry name" value="U2AF_small"/>
</dbReference>
<keyword evidence="9 11" id="KW-0862">Zinc</keyword>
<dbReference type="GO" id="GO:0008270">
    <property type="term" value="F:zinc ion binding"/>
    <property type="evidence" value="ECO:0007669"/>
    <property type="project" value="UniProtKB-KW"/>
</dbReference>
<feature type="region of interest" description="Disordered" evidence="12">
    <location>
        <begin position="1"/>
        <end position="24"/>
    </location>
</feature>
<reference evidence="14 15" key="1">
    <citation type="journal article" date="2017" name="Mycologia">
        <title>Bifiguratus adelaidae, gen. et sp. nov., a new member of Mucoromycotina in endophytic and soil-dwelling habitats.</title>
        <authorList>
            <person name="Torres-Cruz T.J."/>
            <person name="Billingsley Tobias T.L."/>
            <person name="Almatruk M."/>
            <person name="Hesse C."/>
            <person name="Kuske C.R."/>
            <person name="Desiro A."/>
            <person name="Benucci G.M."/>
            <person name="Bonito G."/>
            <person name="Stajich J.E."/>
            <person name="Dunlap C."/>
            <person name="Arnold A.E."/>
            <person name="Porras-Alfaro A."/>
        </authorList>
    </citation>
    <scope>NUCLEOTIDE SEQUENCE [LARGE SCALE GENOMIC DNA]</scope>
    <source>
        <strain evidence="14 15">AZ0501</strain>
    </source>
</reference>
<dbReference type="InterPro" id="IPR011989">
    <property type="entry name" value="ARM-like"/>
</dbReference>
<dbReference type="OrthoDB" id="26149at2759"/>
<keyword evidence="8" id="KW-0256">Endoplasmic reticulum</keyword>
<dbReference type="AlphaFoldDB" id="A0A261Y566"/>
<keyword evidence="10" id="KW-0496">Mitochondrion</keyword>
<dbReference type="SMART" id="SM00185">
    <property type="entry name" value="ARM"/>
    <property type="match status" value="3"/>
</dbReference>
<dbReference type="GO" id="GO:0089701">
    <property type="term" value="C:U2AF complex"/>
    <property type="evidence" value="ECO:0007669"/>
    <property type="project" value="InterPro"/>
</dbReference>
<dbReference type="InterPro" id="IPR000571">
    <property type="entry name" value="Znf_CCCH"/>
</dbReference>
<keyword evidence="6" id="KW-0677">Repeat</keyword>
<dbReference type="EMBL" id="MVBO01000010">
    <property type="protein sequence ID" value="OZJ05741.1"/>
    <property type="molecule type" value="Genomic_DNA"/>
</dbReference>
<comment type="subcellular location">
    <subcellularLocation>
        <location evidence="3">Cytoplasm</location>
        <location evidence="3">Cytosol</location>
    </subcellularLocation>
    <subcellularLocation>
        <location evidence="2">Endoplasmic reticulum</location>
    </subcellularLocation>
    <subcellularLocation>
        <location evidence="1">Mitochondrion</location>
    </subcellularLocation>
</comment>
<gene>
    <name evidence="14" type="ORF">BZG36_01338</name>
</gene>
<evidence type="ECO:0000256" key="9">
    <source>
        <dbReference type="ARBA" id="ARBA00022833"/>
    </source>
</evidence>
<dbReference type="Gene3D" id="3.30.70.330">
    <property type="match status" value="1"/>
</dbReference>
<dbReference type="SUPFAM" id="SSF48371">
    <property type="entry name" value="ARM repeat"/>
    <property type="match status" value="1"/>
</dbReference>
<evidence type="ECO:0000256" key="10">
    <source>
        <dbReference type="ARBA" id="ARBA00023128"/>
    </source>
</evidence>
<dbReference type="InterPro" id="IPR016024">
    <property type="entry name" value="ARM-type_fold"/>
</dbReference>
<evidence type="ECO:0000256" key="3">
    <source>
        <dbReference type="ARBA" id="ARBA00004514"/>
    </source>
</evidence>
<dbReference type="GO" id="GO:0005783">
    <property type="term" value="C:endoplasmic reticulum"/>
    <property type="evidence" value="ECO:0007669"/>
    <property type="project" value="UniProtKB-SubCell"/>
</dbReference>
<dbReference type="InterPro" id="IPR012677">
    <property type="entry name" value="Nucleotide-bd_a/b_plait_sf"/>
</dbReference>
<dbReference type="PROSITE" id="PS50103">
    <property type="entry name" value="ZF_C3H1"/>
    <property type="match status" value="1"/>
</dbReference>